<gene>
    <name evidence="1" type="ORF">ENS64_04975</name>
</gene>
<dbReference type="NCBIfam" id="NF038001">
    <property type="entry name" value="HYExAFE"/>
    <property type="match status" value="1"/>
</dbReference>
<proteinExistence type="predicted"/>
<comment type="caution">
    <text evidence="1">The sequence shown here is derived from an EMBL/GenBank/DDBJ whole genome shotgun (WGS) entry which is preliminary data.</text>
</comment>
<reference evidence="1" key="1">
    <citation type="journal article" date="2020" name="mSystems">
        <title>Genome- and Community-Level Interaction Insights into Carbon Utilization and Element Cycling Functions of Hydrothermarchaeota in Hydrothermal Sediment.</title>
        <authorList>
            <person name="Zhou Z."/>
            <person name="Liu Y."/>
            <person name="Xu W."/>
            <person name="Pan J."/>
            <person name="Luo Z.H."/>
            <person name="Li M."/>
        </authorList>
    </citation>
    <scope>NUCLEOTIDE SEQUENCE [LARGE SCALE GENOMIC DNA]</scope>
    <source>
        <strain evidence="1">SpSt-508</strain>
    </source>
</reference>
<organism evidence="1">
    <name type="scientific">Schlesneria paludicola</name>
    <dbReference type="NCBI Taxonomy" id="360056"/>
    <lineage>
        <taxon>Bacteria</taxon>
        <taxon>Pseudomonadati</taxon>
        <taxon>Planctomycetota</taxon>
        <taxon>Planctomycetia</taxon>
        <taxon>Planctomycetales</taxon>
        <taxon>Planctomycetaceae</taxon>
        <taxon>Schlesneria</taxon>
    </lineage>
</organism>
<dbReference type="InterPro" id="IPR049797">
    <property type="entry name" value="HYExAFE"/>
</dbReference>
<protein>
    <submittedName>
        <fullName evidence="1">Uncharacterized protein</fullName>
    </submittedName>
</protein>
<dbReference type="EMBL" id="DSVQ01000010">
    <property type="protein sequence ID" value="HGT38601.1"/>
    <property type="molecule type" value="Genomic_DNA"/>
</dbReference>
<sequence length="182" mass="21251">MQRAVSMVLRANHYDAAFEAYLRVQRWPYVAVNEGRRAQVAEGSLKSLDFIVAAPRWGSLLVDVKGRRWPGAGDRRRRWENWVTQDDVESLARWERVFGAGYRGLFVFAYDLPAAPDDGALPRFAFRDRDYAFFGVWAEEYRRAMRSRSPRWETVWLPSRPFRELRFSLVEDGNRTVSTTAP</sequence>
<name>A0A7C4QH20_9PLAN</name>
<evidence type="ECO:0000313" key="1">
    <source>
        <dbReference type="EMBL" id="HGT38601.1"/>
    </source>
</evidence>
<dbReference type="AlphaFoldDB" id="A0A7C4QH20"/>
<accession>A0A7C4QH20</accession>